<organism evidence="2 3">
    <name type="scientific">Rhodovulum sulfidophilum</name>
    <name type="common">Rhodobacter sulfidophilus</name>
    <dbReference type="NCBI Taxonomy" id="35806"/>
    <lineage>
        <taxon>Bacteria</taxon>
        <taxon>Pseudomonadati</taxon>
        <taxon>Pseudomonadota</taxon>
        <taxon>Alphaproteobacteria</taxon>
        <taxon>Rhodobacterales</taxon>
        <taxon>Paracoccaceae</taxon>
        <taxon>Rhodovulum</taxon>
    </lineage>
</organism>
<name>A0A2W5PM63_RHOSU</name>
<sequence length="121" mass="12850">MVEVFGPAGRDGGVALLASRERTGGKGVFPRIPSECPAAALYEDIELTGPATLYSFTVIHPSPRSGEAPFVLALADFGGEARVFGRLIHPIDAVSIGMRLEVRPSDPEDRASYHFVPAGEN</sequence>
<reference evidence="2 3" key="1">
    <citation type="submission" date="2017-08" db="EMBL/GenBank/DDBJ databases">
        <title>Infants hospitalized years apart are colonized by the same room-sourced microbial strains.</title>
        <authorList>
            <person name="Brooks B."/>
            <person name="Olm M.R."/>
            <person name="Firek B.A."/>
            <person name="Baker R."/>
            <person name="Thomas B.C."/>
            <person name="Morowitz M.J."/>
            <person name="Banfield J.F."/>
        </authorList>
    </citation>
    <scope>NUCLEOTIDE SEQUENCE [LARGE SCALE GENOMIC DNA]</scope>
    <source>
        <strain evidence="2">S2_005_002_R2_34</strain>
    </source>
</reference>
<dbReference type="InterPro" id="IPR012340">
    <property type="entry name" value="NA-bd_OB-fold"/>
</dbReference>
<accession>A0A2W5PM63</accession>
<dbReference type="Proteomes" id="UP000249185">
    <property type="component" value="Unassembled WGS sequence"/>
</dbReference>
<evidence type="ECO:0000313" key="2">
    <source>
        <dbReference type="EMBL" id="PZQ45727.1"/>
    </source>
</evidence>
<dbReference type="InterPro" id="IPR002878">
    <property type="entry name" value="ChsH2_C"/>
</dbReference>
<dbReference type="AlphaFoldDB" id="A0A2W5PM63"/>
<dbReference type="EMBL" id="QFPW01000041">
    <property type="protein sequence ID" value="PZQ45727.1"/>
    <property type="molecule type" value="Genomic_DNA"/>
</dbReference>
<dbReference type="Pfam" id="PF01796">
    <property type="entry name" value="OB_ChsH2_C"/>
    <property type="match status" value="1"/>
</dbReference>
<feature type="domain" description="ChsH2 C-terminal OB-fold" evidence="1">
    <location>
        <begin position="46"/>
        <end position="103"/>
    </location>
</feature>
<protein>
    <submittedName>
        <fullName evidence="2">Nucleotide-binding protein</fullName>
    </submittedName>
</protein>
<gene>
    <name evidence="2" type="ORF">DI556_22180</name>
</gene>
<evidence type="ECO:0000259" key="1">
    <source>
        <dbReference type="Pfam" id="PF01796"/>
    </source>
</evidence>
<comment type="caution">
    <text evidence="2">The sequence shown here is derived from an EMBL/GenBank/DDBJ whole genome shotgun (WGS) entry which is preliminary data.</text>
</comment>
<dbReference type="SUPFAM" id="SSF50249">
    <property type="entry name" value="Nucleic acid-binding proteins"/>
    <property type="match status" value="1"/>
</dbReference>
<evidence type="ECO:0000313" key="3">
    <source>
        <dbReference type="Proteomes" id="UP000249185"/>
    </source>
</evidence>
<proteinExistence type="predicted"/>